<feature type="region of interest" description="Disordered" evidence="11">
    <location>
        <begin position="497"/>
        <end position="517"/>
    </location>
</feature>
<accession>A0ABV4HX65</accession>
<organism evidence="14 15">
    <name type="scientific">Luteimonas salinilitoris</name>
    <dbReference type="NCBI Taxonomy" id="3237697"/>
    <lineage>
        <taxon>Bacteria</taxon>
        <taxon>Pseudomonadati</taxon>
        <taxon>Pseudomonadota</taxon>
        <taxon>Gammaproteobacteria</taxon>
        <taxon>Lysobacterales</taxon>
        <taxon>Lysobacteraceae</taxon>
        <taxon>Luteimonas</taxon>
    </lineage>
</organism>
<dbReference type="PROSITE" id="PS00445">
    <property type="entry name" value="FGGY_KINASES_2"/>
    <property type="match status" value="1"/>
</dbReference>
<dbReference type="InterPro" id="IPR018484">
    <property type="entry name" value="FGGY_N"/>
</dbReference>
<dbReference type="Pfam" id="PF02782">
    <property type="entry name" value="FGGY_C"/>
    <property type="match status" value="1"/>
</dbReference>
<comment type="caution">
    <text evidence="14">The sequence shown here is derived from an EMBL/GenBank/DDBJ whole genome shotgun (WGS) entry which is preliminary data.</text>
</comment>
<evidence type="ECO:0000256" key="4">
    <source>
        <dbReference type="ARBA" id="ARBA00022741"/>
    </source>
</evidence>
<evidence type="ECO:0000256" key="7">
    <source>
        <dbReference type="ARBA" id="ARBA00023277"/>
    </source>
</evidence>
<feature type="binding site" evidence="8">
    <location>
        <begin position="79"/>
        <end position="80"/>
    </location>
    <ligand>
        <name>substrate</name>
    </ligand>
</feature>
<dbReference type="PANTHER" id="PTHR43095">
    <property type="entry name" value="SUGAR KINASE"/>
    <property type="match status" value="1"/>
</dbReference>
<dbReference type="InterPro" id="IPR018483">
    <property type="entry name" value="Carb_kinase_FGGY_CS"/>
</dbReference>
<comment type="function">
    <text evidence="8">Catalyzes the phosphorylation of D-xylulose to D-xylulose 5-phosphate.</text>
</comment>
<dbReference type="InterPro" id="IPR050406">
    <property type="entry name" value="FGGY_Carb_Kinase"/>
</dbReference>
<comment type="catalytic activity">
    <reaction evidence="8 10">
        <text>D-xylulose + ATP = D-xylulose 5-phosphate + ADP + H(+)</text>
        <dbReference type="Rhea" id="RHEA:10964"/>
        <dbReference type="ChEBI" id="CHEBI:15378"/>
        <dbReference type="ChEBI" id="CHEBI:17140"/>
        <dbReference type="ChEBI" id="CHEBI:30616"/>
        <dbReference type="ChEBI" id="CHEBI:57737"/>
        <dbReference type="ChEBI" id="CHEBI:456216"/>
        <dbReference type="EC" id="2.7.1.17"/>
    </reaction>
</comment>
<evidence type="ECO:0000259" key="13">
    <source>
        <dbReference type="Pfam" id="PF02782"/>
    </source>
</evidence>
<dbReference type="PIRSF" id="PIRSF000538">
    <property type="entry name" value="GlpK"/>
    <property type="match status" value="1"/>
</dbReference>
<proteinExistence type="inferred from homology"/>
<evidence type="ECO:0000256" key="9">
    <source>
        <dbReference type="RuleBase" id="RU003733"/>
    </source>
</evidence>
<evidence type="ECO:0000259" key="12">
    <source>
        <dbReference type="Pfam" id="PF00370"/>
    </source>
</evidence>
<dbReference type="InterPro" id="IPR006000">
    <property type="entry name" value="Xylulokinase"/>
</dbReference>
<keyword evidence="15" id="KW-1185">Reference proteome</keyword>
<dbReference type="PANTHER" id="PTHR43095:SF5">
    <property type="entry name" value="XYLULOSE KINASE"/>
    <property type="match status" value="1"/>
</dbReference>
<comment type="similarity">
    <text evidence="1 8 9">Belongs to the FGGY kinase family.</text>
</comment>
<keyword evidence="7 8" id="KW-0119">Carbohydrate metabolism</keyword>
<feature type="domain" description="Carbohydrate kinase FGGY C-terminal" evidence="13">
    <location>
        <begin position="258"/>
        <end position="441"/>
    </location>
</feature>
<evidence type="ECO:0000256" key="2">
    <source>
        <dbReference type="ARBA" id="ARBA00022629"/>
    </source>
</evidence>
<dbReference type="Pfam" id="PF00370">
    <property type="entry name" value="FGGY_N"/>
    <property type="match status" value="1"/>
</dbReference>
<keyword evidence="2 8" id="KW-0859">Xylose metabolism</keyword>
<evidence type="ECO:0000313" key="15">
    <source>
        <dbReference type="Proteomes" id="UP001566331"/>
    </source>
</evidence>
<dbReference type="EMBL" id="JBFWIC010000046">
    <property type="protein sequence ID" value="MEZ0476703.1"/>
    <property type="molecule type" value="Genomic_DNA"/>
</dbReference>
<evidence type="ECO:0000313" key="14">
    <source>
        <dbReference type="EMBL" id="MEZ0476703.1"/>
    </source>
</evidence>
<dbReference type="GO" id="GO:0004856">
    <property type="term" value="F:D-xylulokinase activity"/>
    <property type="evidence" value="ECO:0007669"/>
    <property type="project" value="UniProtKB-EC"/>
</dbReference>
<keyword evidence="5 8" id="KW-0418">Kinase</keyword>
<sequence>MSVFVGLDVGTQSVKLVAYDPEAGRSVFVTGVPLELIHGDDGAREQRAEWWTDAVSRCFSAMPAALRARVRGIGVSGQQHGFVPLGADGRVLAPVKLWNDTSTDADGRRIMAAAGGRACCVALAGNPVPAGYTASKLPWTRRHRPEVYRDLHTILLPHDYIDFWLTGERWMEHGDASGTGWLDVRTRQWSPELLAATDPDRDLAACLPPLVAPDASFPIRAQIAAELGLPTGVRVSAGGGDNMMAAIGTGNVQPGRLTVSLGTSGTLFAYADRPVVDDDARWAAFCDSTGGWLPLICTMNCTVATETMARLFGIAAGDGDALVEATEPGAGGLVLLPFFSGERTPDLPAGRGCLTGMDLHNTTPAHLYRAAMEGATYSLRHGYDAFVDAGLRFERLCLTGGGSRSAAWRQLVADVFELPVEIPQEGEGAAFGAALQALWACGRAAGAEDGTLAQTVQAHVRTDAAATAAPRPAQSRAYRAHYATFLRHLAAVRPLYATTDDSDDDPDSSPNPQRTHA</sequence>
<evidence type="ECO:0000256" key="3">
    <source>
        <dbReference type="ARBA" id="ARBA00022679"/>
    </source>
</evidence>
<dbReference type="InterPro" id="IPR018485">
    <property type="entry name" value="FGGY_C"/>
</dbReference>
<reference evidence="14 15" key="1">
    <citation type="submission" date="2024-07" db="EMBL/GenBank/DDBJ databases">
        <title>Luteimonas salilacus sp. nov., isolated from the shore soil of Salt Lake in Tibet of China.</title>
        <authorList>
            <person name="Zhang X."/>
            <person name="Li A."/>
        </authorList>
    </citation>
    <scope>NUCLEOTIDE SEQUENCE [LARGE SCALE GENOMIC DNA]</scope>
    <source>
        <strain evidence="14 15">B3-2-R+30</strain>
    </source>
</reference>
<dbReference type="Gene3D" id="3.30.420.40">
    <property type="match status" value="2"/>
</dbReference>
<name>A0ABV4HX65_9GAMM</name>
<dbReference type="NCBIfam" id="TIGR01312">
    <property type="entry name" value="XylB"/>
    <property type="match status" value="1"/>
</dbReference>
<protein>
    <recommendedName>
        <fullName evidence="8 10">Xylulose kinase</fullName>
        <shortName evidence="8 10">Xylulokinase</shortName>
        <ecNumber evidence="8 10">2.7.1.17</ecNumber>
    </recommendedName>
</protein>
<keyword evidence="3 8" id="KW-0808">Transferase</keyword>
<evidence type="ECO:0000256" key="10">
    <source>
        <dbReference type="RuleBase" id="RU364073"/>
    </source>
</evidence>
<keyword evidence="6 8" id="KW-0067">ATP-binding</keyword>
<dbReference type="Proteomes" id="UP001566331">
    <property type="component" value="Unassembled WGS sequence"/>
</dbReference>
<feature type="site" description="Important for activity" evidence="8">
    <location>
        <position position="8"/>
    </location>
</feature>
<dbReference type="SUPFAM" id="SSF53067">
    <property type="entry name" value="Actin-like ATPase domain"/>
    <property type="match status" value="2"/>
</dbReference>
<gene>
    <name evidence="8 10 14" type="primary">xylB</name>
    <name evidence="14" type="ORF">AB6713_19135</name>
</gene>
<evidence type="ECO:0000256" key="8">
    <source>
        <dbReference type="HAMAP-Rule" id="MF_02220"/>
    </source>
</evidence>
<dbReference type="InterPro" id="IPR000577">
    <property type="entry name" value="Carb_kinase_FGGY"/>
</dbReference>
<feature type="active site" description="Proton acceptor" evidence="8">
    <location>
        <position position="241"/>
    </location>
</feature>
<dbReference type="CDD" id="cd07809">
    <property type="entry name" value="ASKHA_NBD_FGGY_BaXK-like"/>
    <property type="match status" value="1"/>
</dbReference>
<evidence type="ECO:0000256" key="6">
    <source>
        <dbReference type="ARBA" id="ARBA00022840"/>
    </source>
</evidence>
<dbReference type="EC" id="2.7.1.17" evidence="8 10"/>
<evidence type="ECO:0000256" key="5">
    <source>
        <dbReference type="ARBA" id="ARBA00022777"/>
    </source>
</evidence>
<dbReference type="RefSeq" id="WP_370565771.1">
    <property type="nucleotide sequence ID" value="NZ_JBFWIB010000026.1"/>
</dbReference>
<dbReference type="InterPro" id="IPR043129">
    <property type="entry name" value="ATPase_NBD"/>
</dbReference>
<evidence type="ECO:0000256" key="11">
    <source>
        <dbReference type="SAM" id="MobiDB-lite"/>
    </source>
</evidence>
<dbReference type="HAMAP" id="MF_02220">
    <property type="entry name" value="XylB"/>
    <property type="match status" value="1"/>
</dbReference>
<keyword evidence="4 8" id="KW-0547">Nucleotide-binding</keyword>
<evidence type="ECO:0000256" key="1">
    <source>
        <dbReference type="ARBA" id="ARBA00009156"/>
    </source>
</evidence>
<feature type="domain" description="Carbohydrate kinase FGGY N-terminal" evidence="12">
    <location>
        <begin position="4"/>
        <end position="248"/>
    </location>
</feature>